<dbReference type="Pfam" id="PF25088">
    <property type="entry name" value="GPKOW_C"/>
    <property type="match status" value="1"/>
</dbReference>
<evidence type="ECO:0000256" key="3">
    <source>
        <dbReference type="SAM" id="MobiDB-lite"/>
    </source>
</evidence>
<feature type="domain" description="G-patch" evidence="4">
    <location>
        <begin position="164"/>
        <end position="193"/>
    </location>
</feature>
<dbReference type="GO" id="GO:0005681">
    <property type="term" value="C:spliceosomal complex"/>
    <property type="evidence" value="ECO:0007669"/>
    <property type="project" value="TreeGrafter"/>
</dbReference>
<evidence type="ECO:0000313" key="5">
    <source>
        <dbReference type="EMBL" id="GFR50756.1"/>
    </source>
</evidence>
<dbReference type="Pfam" id="PF12656">
    <property type="entry name" value="G-patch_2"/>
    <property type="match status" value="1"/>
</dbReference>
<dbReference type="InterPro" id="IPR045166">
    <property type="entry name" value="Spp2-like"/>
</dbReference>
<reference evidence="5 6" key="1">
    <citation type="journal article" date="2021" name="Sci. Rep.">
        <title>Genome sequencing of the multicellular alga Astrephomene provides insights into convergent evolution of germ-soma differentiation.</title>
        <authorList>
            <person name="Yamashita S."/>
            <person name="Yamamoto K."/>
            <person name="Matsuzaki R."/>
            <person name="Suzuki S."/>
            <person name="Yamaguchi H."/>
            <person name="Hirooka S."/>
            <person name="Minakuchi Y."/>
            <person name="Miyagishima S."/>
            <person name="Kawachi M."/>
            <person name="Toyoda A."/>
            <person name="Nozaki H."/>
        </authorList>
    </citation>
    <scope>NUCLEOTIDE SEQUENCE [LARGE SCALE GENOMIC DNA]</scope>
    <source>
        <strain evidence="5 6">NIES-4017</strain>
    </source>
</reference>
<dbReference type="Proteomes" id="UP001054857">
    <property type="component" value="Unassembled WGS sequence"/>
</dbReference>
<evidence type="ECO:0000256" key="2">
    <source>
        <dbReference type="ARBA" id="ARBA00023242"/>
    </source>
</evidence>
<feature type="compositionally biased region" description="Basic and acidic residues" evidence="3">
    <location>
        <begin position="211"/>
        <end position="229"/>
    </location>
</feature>
<dbReference type="GO" id="GO:0003676">
    <property type="term" value="F:nucleic acid binding"/>
    <property type="evidence" value="ECO:0007669"/>
    <property type="project" value="InterPro"/>
</dbReference>
<dbReference type="GO" id="GO:0000398">
    <property type="term" value="P:mRNA splicing, via spliceosome"/>
    <property type="evidence" value="ECO:0007669"/>
    <property type="project" value="InterPro"/>
</dbReference>
<dbReference type="InterPro" id="IPR000467">
    <property type="entry name" value="G_patch_dom"/>
</dbReference>
<evidence type="ECO:0000313" key="6">
    <source>
        <dbReference type="Proteomes" id="UP001054857"/>
    </source>
</evidence>
<comment type="subcellular location">
    <subcellularLocation>
        <location evidence="1">Nucleus</location>
    </subcellularLocation>
</comment>
<dbReference type="PANTHER" id="PTHR15818">
    <property type="entry name" value="G PATCH AND KOW-CONTAINING"/>
    <property type="match status" value="1"/>
</dbReference>
<keyword evidence="2" id="KW-0539">Nucleus</keyword>
<feature type="region of interest" description="Disordered" evidence="3">
    <location>
        <begin position="311"/>
        <end position="515"/>
    </location>
</feature>
<comment type="caution">
    <text evidence="5">The sequence shown here is derived from an EMBL/GenBank/DDBJ whole genome shotgun (WGS) entry which is preliminary data.</text>
</comment>
<organism evidence="5 6">
    <name type="scientific">Astrephomene gubernaculifera</name>
    <dbReference type="NCBI Taxonomy" id="47775"/>
    <lineage>
        <taxon>Eukaryota</taxon>
        <taxon>Viridiplantae</taxon>
        <taxon>Chlorophyta</taxon>
        <taxon>core chlorophytes</taxon>
        <taxon>Chlorophyceae</taxon>
        <taxon>CS clade</taxon>
        <taxon>Chlamydomonadales</taxon>
        <taxon>Astrephomenaceae</taxon>
        <taxon>Astrephomene</taxon>
    </lineage>
</organism>
<feature type="compositionally biased region" description="Basic residues" evidence="3">
    <location>
        <begin position="475"/>
        <end position="484"/>
    </location>
</feature>
<keyword evidence="6" id="KW-1185">Reference proteome</keyword>
<accession>A0AAD3DZ54</accession>
<feature type="compositionally biased region" description="Basic residues" evidence="3">
    <location>
        <begin position="456"/>
        <end position="466"/>
    </location>
</feature>
<dbReference type="Gene3D" id="2.30.30.140">
    <property type="match status" value="1"/>
</dbReference>
<gene>
    <name evidence="5" type="ORF">Agub_g13023</name>
</gene>
<evidence type="ECO:0000259" key="4">
    <source>
        <dbReference type="PROSITE" id="PS50174"/>
    </source>
</evidence>
<evidence type="ECO:0000256" key="1">
    <source>
        <dbReference type="ARBA" id="ARBA00004123"/>
    </source>
</evidence>
<dbReference type="AlphaFoldDB" id="A0AAD3DZ54"/>
<feature type="region of interest" description="Disordered" evidence="3">
    <location>
        <begin position="207"/>
        <end position="248"/>
    </location>
</feature>
<dbReference type="SMART" id="SM00443">
    <property type="entry name" value="G_patch"/>
    <property type="match status" value="1"/>
</dbReference>
<dbReference type="PROSITE" id="PS50174">
    <property type="entry name" value="G_PATCH"/>
    <property type="match status" value="1"/>
</dbReference>
<dbReference type="InterPro" id="IPR026822">
    <property type="entry name" value="Spp2/MOS2_G-patch"/>
</dbReference>
<feature type="compositionally biased region" description="Basic and acidic residues" evidence="3">
    <location>
        <begin position="311"/>
        <end position="339"/>
    </location>
</feature>
<sequence>MADGQEAKASLAFTFQKKKTVQKVAVNVEERKNTGQLITGFDGDKVQVVGGDAAVTDKSFVIPKLENTFKAGVGPKKFTPTFKPPSGDVVNVGAGEDRFVQAASTVPVITEYGLQLREAKPDDRPAGGAGGGTTAAVLEERAFHEAMEQLPDVADEEAYELMPVEEFGRAMLRGMGWEEGMGVGRNRRKVDAIEYVRRPERLGLGAQPVKLGEDPKKPVKMGDKPRKQDLVLPPDANGRQRNVRTLDEQLVPRNTVQPGPKPGKAMRILAGPHAGLACTALEALPQREGGPERWRVRLSASQEEVEVLRSELGEAWEREREEAGGRGEGRGSQERERGGRGGSGSEAADAGRPSGSGRGDREDGAADARRGASDREGQRAEGEDRRAREQRHDRDRDRDRDRDLDRDYDRGLDRDYRDRRDGDDGGGGDRKRRDRNEGSEERERERGGEGEGEGRRSKKHHKHEKRDKRDEKRDKREKKRHKYSSSRGRDADSGSGDSSGREEEQQQQRGSGPTWLFPNIKVRIVDKRVRGGKLYLKKGTAVDVHPGGSADVAVDDTGDVLRLPESSLETVVPKHAGAAVLVVGGPQRGARGRLLQASVSGGAAAVQLAADFSIVRLLLDQVAAYVGEMEEE</sequence>
<feature type="compositionally biased region" description="Basic and acidic residues" evidence="3">
    <location>
        <begin position="358"/>
        <end position="455"/>
    </location>
</feature>
<name>A0AAD3DZ54_9CHLO</name>
<feature type="compositionally biased region" description="Low complexity" evidence="3">
    <location>
        <begin position="345"/>
        <end position="355"/>
    </location>
</feature>
<proteinExistence type="predicted"/>
<dbReference type="EMBL" id="BMAR01000040">
    <property type="protein sequence ID" value="GFR50756.1"/>
    <property type="molecule type" value="Genomic_DNA"/>
</dbReference>
<protein>
    <recommendedName>
        <fullName evidence="4">G-patch domain-containing protein</fullName>
    </recommendedName>
</protein>
<dbReference type="PANTHER" id="PTHR15818:SF2">
    <property type="entry name" value="G-PATCH DOMAIN AND KOW MOTIFS-CONTAINING PROTEIN"/>
    <property type="match status" value="1"/>
</dbReference>